<accession>A0A0K8SST3</accession>
<dbReference type="InterPro" id="IPR018485">
    <property type="entry name" value="FGGY_C"/>
</dbReference>
<comment type="similarity">
    <text evidence="1">Belongs to the FGGY kinase family.</text>
</comment>
<dbReference type="GO" id="GO:0004370">
    <property type="term" value="F:glycerol kinase activity"/>
    <property type="evidence" value="ECO:0007669"/>
    <property type="project" value="TreeGrafter"/>
</dbReference>
<dbReference type="Pfam" id="PF02782">
    <property type="entry name" value="FGGY_C"/>
    <property type="match status" value="1"/>
</dbReference>
<organism evidence="7">
    <name type="scientific">Lygus hesperus</name>
    <name type="common">Western plant bug</name>
    <dbReference type="NCBI Taxonomy" id="30085"/>
    <lineage>
        <taxon>Eukaryota</taxon>
        <taxon>Metazoa</taxon>
        <taxon>Ecdysozoa</taxon>
        <taxon>Arthropoda</taxon>
        <taxon>Hexapoda</taxon>
        <taxon>Insecta</taxon>
        <taxon>Pterygota</taxon>
        <taxon>Neoptera</taxon>
        <taxon>Paraneoptera</taxon>
        <taxon>Hemiptera</taxon>
        <taxon>Heteroptera</taxon>
        <taxon>Panheteroptera</taxon>
        <taxon>Cimicomorpha</taxon>
        <taxon>Miridae</taxon>
        <taxon>Mirini</taxon>
        <taxon>Lygus</taxon>
    </lineage>
</organism>
<dbReference type="EMBL" id="GBRD01009578">
    <property type="protein sequence ID" value="JAG56246.1"/>
    <property type="molecule type" value="Transcribed_RNA"/>
</dbReference>
<evidence type="ECO:0000256" key="4">
    <source>
        <dbReference type="ARBA" id="ARBA00022777"/>
    </source>
</evidence>
<keyword evidence="5" id="KW-0067">ATP-binding</keyword>
<dbReference type="GO" id="GO:0006071">
    <property type="term" value="P:glycerol metabolic process"/>
    <property type="evidence" value="ECO:0007669"/>
    <property type="project" value="TreeGrafter"/>
</dbReference>
<dbReference type="AlphaFoldDB" id="A0A0K8SST3"/>
<dbReference type="SUPFAM" id="SSF53067">
    <property type="entry name" value="Actin-like ATPase domain"/>
    <property type="match status" value="1"/>
</dbReference>
<keyword evidence="2" id="KW-0808">Transferase</keyword>
<reference evidence="7" key="1">
    <citation type="submission" date="2014-09" db="EMBL/GenBank/DDBJ databases">
        <authorList>
            <person name="Magalhaes I.L.F."/>
            <person name="Oliveira U."/>
            <person name="Santos F.R."/>
            <person name="Vidigal T.H.D.A."/>
            <person name="Brescovit A.D."/>
            <person name="Santos A.J."/>
        </authorList>
    </citation>
    <scope>NUCLEOTIDE SEQUENCE</scope>
</reference>
<dbReference type="GO" id="GO:0005524">
    <property type="term" value="F:ATP binding"/>
    <property type="evidence" value="ECO:0007669"/>
    <property type="project" value="UniProtKB-KW"/>
</dbReference>
<dbReference type="GO" id="GO:0005829">
    <property type="term" value="C:cytosol"/>
    <property type="evidence" value="ECO:0007669"/>
    <property type="project" value="TreeGrafter"/>
</dbReference>
<dbReference type="Gene3D" id="3.30.420.40">
    <property type="match status" value="1"/>
</dbReference>
<evidence type="ECO:0000256" key="3">
    <source>
        <dbReference type="ARBA" id="ARBA00022741"/>
    </source>
</evidence>
<dbReference type="PANTHER" id="PTHR10196:SF69">
    <property type="entry name" value="GLYCEROL KINASE"/>
    <property type="match status" value="1"/>
</dbReference>
<feature type="domain" description="Carbohydrate kinase FGGY C-terminal" evidence="6">
    <location>
        <begin position="1"/>
        <end position="75"/>
    </location>
</feature>
<proteinExistence type="inferred from homology"/>
<evidence type="ECO:0000313" key="7">
    <source>
        <dbReference type="EMBL" id="JAG56246.1"/>
    </source>
</evidence>
<keyword evidence="4" id="KW-0418">Kinase</keyword>
<evidence type="ECO:0000259" key="6">
    <source>
        <dbReference type="Pfam" id="PF02782"/>
    </source>
</evidence>
<evidence type="ECO:0000256" key="2">
    <source>
        <dbReference type="ARBA" id="ARBA00022679"/>
    </source>
</evidence>
<keyword evidence="3" id="KW-0547">Nucleotide-binding</keyword>
<evidence type="ECO:0000256" key="1">
    <source>
        <dbReference type="ARBA" id="ARBA00009156"/>
    </source>
</evidence>
<dbReference type="PANTHER" id="PTHR10196">
    <property type="entry name" value="SUGAR KINASE"/>
    <property type="match status" value="1"/>
</dbReference>
<sequence length="121" mass="13406">MLRAILESLVFIAASLYEAYSRLYEKPLNEIRVDGGVANNDFILQKLSNITGARVIRYKNVERTALGAAYLAGIANGFWSDVGQIVGLAGEETAFKPDINYVASDRKVFSQWKEVVPAFCK</sequence>
<protein>
    <recommendedName>
        <fullName evidence="6">Carbohydrate kinase FGGY C-terminal domain-containing protein</fullName>
    </recommendedName>
</protein>
<dbReference type="InterPro" id="IPR043129">
    <property type="entry name" value="ATPase_NBD"/>
</dbReference>
<evidence type="ECO:0000256" key="5">
    <source>
        <dbReference type="ARBA" id="ARBA00022840"/>
    </source>
</evidence>
<name>A0A0K8SST3_LYGHE</name>